<feature type="region of interest" description="Disordered" evidence="1">
    <location>
        <begin position="144"/>
        <end position="167"/>
    </location>
</feature>
<protein>
    <submittedName>
        <fullName evidence="2">Uncharacterized protein</fullName>
    </submittedName>
</protein>
<dbReference type="AlphaFoldDB" id="A0A4Z2HBT8"/>
<evidence type="ECO:0000313" key="2">
    <source>
        <dbReference type="EMBL" id="TNN63328.1"/>
    </source>
</evidence>
<name>A0A4Z2HBT8_9TELE</name>
<evidence type="ECO:0000313" key="3">
    <source>
        <dbReference type="Proteomes" id="UP000314294"/>
    </source>
</evidence>
<reference evidence="2 3" key="1">
    <citation type="submission" date="2019-03" db="EMBL/GenBank/DDBJ databases">
        <title>First draft genome of Liparis tanakae, snailfish: a comprehensive survey of snailfish specific genes.</title>
        <authorList>
            <person name="Kim W."/>
            <person name="Song I."/>
            <person name="Jeong J.-H."/>
            <person name="Kim D."/>
            <person name="Kim S."/>
            <person name="Ryu S."/>
            <person name="Song J.Y."/>
            <person name="Lee S.K."/>
        </authorList>
    </citation>
    <scope>NUCLEOTIDE SEQUENCE [LARGE SCALE GENOMIC DNA]</scope>
    <source>
        <tissue evidence="2">Muscle</tissue>
    </source>
</reference>
<gene>
    <name evidence="2" type="ORF">EYF80_026430</name>
</gene>
<comment type="caution">
    <text evidence="2">The sequence shown here is derived from an EMBL/GenBank/DDBJ whole genome shotgun (WGS) entry which is preliminary data.</text>
</comment>
<dbReference type="OrthoDB" id="10657682at2759"/>
<organism evidence="2 3">
    <name type="scientific">Liparis tanakae</name>
    <name type="common">Tanaka's snailfish</name>
    <dbReference type="NCBI Taxonomy" id="230148"/>
    <lineage>
        <taxon>Eukaryota</taxon>
        <taxon>Metazoa</taxon>
        <taxon>Chordata</taxon>
        <taxon>Craniata</taxon>
        <taxon>Vertebrata</taxon>
        <taxon>Euteleostomi</taxon>
        <taxon>Actinopterygii</taxon>
        <taxon>Neopterygii</taxon>
        <taxon>Teleostei</taxon>
        <taxon>Neoteleostei</taxon>
        <taxon>Acanthomorphata</taxon>
        <taxon>Eupercaria</taxon>
        <taxon>Perciformes</taxon>
        <taxon>Cottioidei</taxon>
        <taxon>Cottales</taxon>
        <taxon>Liparidae</taxon>
        <taxon>Liparis</taxon>
    </lineage>
</organism>
<keyword evidence="3" id="KW-1185">Reference proteome</keyword>
<dbReference type="Proteomes" id="UP000314294">
    <property type="component" value="Unassembled WGS sequence"/>
</dbReference>
<sequence>MANIIGTPGLAVVSHFSSSPPLNSSGSECSSVTGRTGQLESEEDRRLPWEAVTGDLARGAGADLPVAVQPLLHHLGDERVAAAAGAFLERHQDAALRHAAVQPLPQQLLLLLLIPHLKEQGTQHGRQGASDPPPVSSLLKGRRHANAELRGNRCRRTKSTPTTTTSF</sequence>
<feature type="compositionally biased region" description="Low complexity" evidence="1">
    <location>
        <begin position="16"/>
        <end position="31"/>
    </location>
</feature>
<accession>A0A4Z2HBT8</accession>
<dbReference type="EMBL" id="SRLO01000275">
    <property type="protein sequence ID" value="TNN63328.1"/>
    <property type="molecule type" value="Genomic_DNA"/>
</dbReference>
<proteinExistence type="predicted"/>
<evidence type="ECO:0000256" key="1">
    <source>
        <dbReference type="SAM" id="MobiDB-lite"/>
    </source>
</evidence>
<feature type="region of interest" description="Disordered" evidence="1">
    <location>
        <begin position="16"/>
        <end position="44"/>
    </location>
</feature>